<evidence type="ECO:0000256" key="2">
    <source>
        <dbReference type="ARBA" id="ARBA00012438"/>
    </source>
</evidence>
<dbReference type="InterPro" id="IPR002545">
    <property type="entry name" value="CheW-lke_dom"/>
</dbReference>
<dbReference type="PANTHER" id="PTHR43395">
    <property type="entry name" value="SENSOR HISTIDINE KINASE CHEA"/>
    <property type="match status" value="1"/>
</dbReference>
<evidence type="ECO:0000259" key="10">
    <source>
        <dbReference type="PROSITE" id="PS50894"/>
    </source>
</evidence>
<evidence type="ECO:0000256" key="1">
    <source>
        <dbReference type="ARBA" id="ARBA00000085"/>
    </source>
</evidence>
<dbReference type="Gene3D" id="2.30.30.40">
    <property type="entry name" value="SH3 Domains"/>
    <property type="match status" value="1"/>
</dbReference>
<dbReference type="FunFam" id="3.30.565.10:FF:000016">
    <property type="entry name" value="Chemotaxis protein CheA, putative"/>
    <property type="match status" value="1"/>
</dbReference>
<dbReference type="Pfam" id="PF01627">
    <property type="entry name" value="Hpt"/>
    <property type="match status" value="1"/>
</dbReference>
<feature type="domain" description="CheW-like" evidence="9">
    <location>
        <begin position="644"/>
        <end position="784"/>
    </location>
</feature>
<comment type="catalytic activity">
    <reaction evidence="1">
        <text>ATP + protein L-histidine = ADP + protein N-phospho-L-histidine.</text>
        <dbReference type="EC" id="2.7.13.3"/>
    </reaction>
</comment>
<dbReference type="SMART" id="SM01231">
    <property type="entry name" value="H-kinase_dim"/>
    <property type="match status" value="1"/>
</dbReference>
<dbReference type="SUPFAM" id="SSF47384">
    <property type="entry name" value="Homodimeric domain of signal transducing histidine kinase"/>
    <property type="match status" value="1"/>
</dbReference>
<dbReference type="InterPro" id="IPR008207">
    <property type="entry name" value="Sig_transdc_His_kin_Hpt_dom"/>
</dbReference>
<name>Q10WZ9_TRIEI</name>
<dbReference type="PRINTS" id="PR00344">
    <property type="entry name" value="BCTRLSENSOR"/>
</dbReference>
<feature type="domain" description="Histidine kinase" evidence="8">
    <location>
        <begin position="218"/>
        <end position="462"/>
    </location>
</feature>
<dbReference type="GO" id="GO:0005737">
    <property type="term" value="C:cytoplasm"/>
    <property type="evidence" value="ECO:0007669"/>
    <property type="project" value="InterPro"/>
</dbReference>
<dbReference type="InterPro" id="IPR036061">
    <property type="entry name" value="CheW-like_dom_sf"/>
</dbReference>
<sequence>MKMEIDEDIQAFLIDSYETINKLESDLVALEKHSINPELIQCIYRSLHTLKGNSGFLGLDTLQSLAHAGENLLACLQDGRIIITPEIMNVLLQAIDGIKQILYCLETTGKQGDYNYNSLLKNLASITSSEQTEKAQTEVSLDYEDSWPQLEKVDNSSQNLSTTDAQQTAFVEEQALPEKTEQLLNTSEISSTLPLSGNLSEDILTTNLTASISGNYIRVDVQLLNQLMNLVGELVLCRNQVLVFNNRQTDSVFGDTSQRLDLITTELQEGLMKTLLQPIRKIWNKFPRVVRDLSLSLGKEINLEMEGEETELDKTLIEAISDPLTHLVRNCVDHGIEHPDIRISKGKPPIGRLWLRAFHESGYVNIEIGDDGRGIDIKRIKAKALQRHIITHEQASSLTENEAYNLIFIPGFSTAPKITNISGRGIGMDVVRNNIEKISGTINISSQLGQGTTFKLKIPLTLAIIPTLIVTTNGDRYAIPQVSLLELVRLEGKDAKKKVEMVHGAPIYRLRGNLLPLVYLDNVLQLEANKSHRYPLATPWLEGVSLKGQSDNLDILNIVVVQAAHQSFGLVVDAINDTQEIVVKPLGRQLKKISCFAGATIMGDGKVALILDIQGLAQTVHLVSEEKDSLIIALESEPQQAFDELEMLLLFSGPAHRRMAIARSKVARLEEFPISSVEHVGNQKVIQYREKILPLIYLSEFFATNQLSSQSQNVPQLLTIQVVVVVIDEDNLVGFVVEQIMDIVEQEIKIKYAAIEKGIDYAAVIQERVTEILNVEEIVKVANLKFDRNFKEQLSDKQLAT</sequence>
<evidence type="ECO:0000313" key="11">
    <source>
        <dbReference type="EMBL" id="ABG53225.1"/>
    </source>
</evidence>
<evidence type="ECO:0000256" key="7">
    <source>
        <dbReference type="PROSITE-ProRule" id="PRU00110"/>
    </source>
</evidence>
<dbReference type="InterPro" id="IPR036890">
    <property type="entry name" value="HATPase_C_sf"/>
</dbReference>
<dbReference type="Gene3D" id="1.20.120.160">
    <property type="entry name" value="HPT domain"/>
    <property type="match status" value="1"/>
</dbReference>
<keyword evidence="6" id="KW-0902">Two-component regulatory system</keyword>
<accession>Q10WZ9</accession>
<gene>
    <name evidence="11" type="ordered locus">Tery_4224</name>
</gene>
<feature type="domain" description="HPt" evidence="10">
    <location>
        <begin position="1"/>
        <end position="105"/>
    </location>
</feature>
<feature type="modified residue" description="Phosphohistidine" evidence="7">
    <location>
        <position position="48"/>
    </location>
</feature>
<dbReference type="PANTHER" id="PTHR43395:SF1">
    <property type="entry name" value="CHEMOTAXIS PROTEIN CHEA"/>
    <property type="match status" value="1"/>
</dbReference>
<evidence type="ECO:0000256" key="6">
    <source>
        <dbReference type="ARBA" id="ARBA00023012"/>
    </source>
</evidence>
<dbReference type="EC" id="2.7.13.3" evidence="2"/>
<evidence type="ECO:0000256" key="4">
    <source>
        <dbReference type="ARBA" id="ARBA00022679"/>
    </source>
</evidence>
<dbReference type="SMART" id="SM00260">
    <property type="entry name" value="CheW"/>
    <property type="match status" value="2"/>
</dbReference>
<dbReference type="InterPro" id="IPR037006">
    <property type="entry name" value="CheA-like_homodim_sf"/>
</dbReference>
<dbReference type="InterPro" id="IPR004358">
    <property type="entry name" value="Sig_transdc_His_kin-like_C"/>
</dbReference>
<evidence type="ECO:0000259" key="8">
    <source>
        <dbReference type="PROSITE" id="PS50109"/>
    </source>
</evidence>
<dbReference type="Pfam" id="PF02895">
    <property type="entry name" value="H-kinase_dim"/>
    <property type="match status" value="1"/>
</dbReference>
<feature type="domain" description="CheW-like" evidence="9">
    <location>
        <begin position="464"/>
        <end position="622"/>
    </location>
</feature>
<dbReference type="SMART" id="SM00073">
    <property type="entry name" value="HPT"/>
    <property type="match status" value="1"/>
</dbReference>
<reference evidence="11" key="1">
    <citation type="submission" date="2006-06" db="EMBL/GenBank/DDBJ databases">
        <title>Complete sequence of Trichodesmium erythraeum IMS101.</title>
        <authorList>
            <consortium name="US DOE Joint Genome Institute"/>
            <person name="Copeland A."/>
            <person name="Lucas S."/>
            <person name="Lapidus A."/>
            <person name="Barry K."/>
            <person name="Detter J.C."/>
            <person name="Glavina del Rio T."/>
            <person name="Hammon N."/>
            <person name="Israni S."/>
            <person name="Dalin E."/>
            <person name="Tice H."/>
            <person name="Pitluck S."/>
            <person name="Kiss H."/>
            <person name="Munk A.C."/>
            <person name="Brettin T."/>
            <person name="Bruce D."/>
            <person name="Han C."/>
            <person name="Tapia R."/>
            <person name="Gilna P."/>
            <person name="Schmutz J."/>
            <person name="Larimer F."/>
            <person name="Land M."/>
            <person name="Hauser L."/>
            <person name="Kyrpides N."/>
            <person name="Kim E."/>
            <person name="Richardson P."/>
        </authorList>
    </citation>
    <scope>NUCLEOTIDE SEQUENCE [LARGE SCALE GENOMIC DNA]</scope>
    <source>
        <strain evidence="11">IMS101</strain>
    </source>
</reference>
<dbReference type="SUPFAM" id="SSF47226">
    <property type="entry name" value="Histidine-containing phosphotransfer domain, HPT domain"/>
    <property type="match status" value="1"/>
</dbReference>
<proteinExistence type="predicted"/>
<evidence type="ECO:0000256" key="3">
    <source>
        <dbReference type="ARBA" id="ARBA00022553"/>
    </source>
</evidence>
<dbReference type="InterPro" id="IPR005467">
    <property type="entry name" value="His_kinase_dom"/>
</dbReference>
<dbReference type="AlphaFoldDB" id="Q10WZ9"/>
<dbReference type="SMART" id="SM00387">
    <property type="entry name" value="HATPase_c"/>
    <property type="match status" value="1"/>
</dbReference>
<dbReference type="Pfam" id="PF02518">
    <property type="entry name" value="HATPase_c"/>
    <property type="match status" value="1"/>
</dbReference>
<dbReference type="Gene3D" id="2.40.50.180">
    <property type="entry name" value="CheA-289, Domain 4"/>
    <property type="match status" value="1"/>
</dbReference>
<dbReference type="CDD" id="cd00088">
    <property type="entry name" value="HPT"/>
    <property type="match status" value="1"/>
</dbReference>
<dbReference type="CDD" id="cd16916">
    <property type="entry name" value="HATPase_CheA-like"/>
    <property type="match status" value="1"/>
</dbReference>
<dbReference type="Pfam" id="PF01584">
    <property type="entry name" value="CheW"/>
    <property type="match status" value="2"/>
</dbReference>
<keyword evidence="3 7" id="KW-0597">Phosphoprotein</keyword>
<keyword evidence="5 11" id="KW-0418">Kinase</keyword>
<evidence type="ECO:0000256" key="5">
    <source>
        <dbReference type="ARBA" id="ARBA00022777"/>
    </source>
</evidence>
<dbReference type="GO" id="GO:0000155">
    <property type="term" value="F:phosphorelay sensor kinase activity"/>
    <property type="evidence" value="ECO:0007669"/>
    <property type="project" value="InterPro"/>
</dbReference>
<dbReference type="STRING" id="203124.Tery_4224"/>
<dbReference type="SUPFAM" id="SSF55874">
    <property type="entry name" value="ATPase domain of HSP90 chaperone/DNA topoisomerase II/histidine kinase"/>
    <property type="match status" value="1"/>
</dbReference>
<dbReference type="InterPro" id="IPR051315">
    <property type="entry name" value="Bact_Chemotaxis_CheA"/>
</dbReference>
<dbReference type="eggNOG" id="COG2198">
    <property type="taxonomic scope" value="Bacteria"/>
</dbReference>
<dbReference type="InterPro" id="IPR036097">
    <property type="entry name" value="HisK_dim/P_sf"/>
</dbReference>
<dbReference type="InterPro" id="IPR036641">
    <property type="entry name" value="HPT_dom_sf"/>
</dbReference>
<organism evidence="11">
    <name type="scientific">Trichodesmium erythraeum (strain IMS101)</name>
    <dbReference type="NCBI Taxonomy" id="203124"/>
    <lineage>
        <taxon>Bacteria</taxon>
        <taxon>Bacillati</taxon>
        <taxon>Cyanobacteriota</taxon>
        <taxon>Cyanophyceae</taxon>
        <taxon>Oscillatoriophycideae</taxon>
        <taxon>Oscillatoriales</taxon>
        <taxon>Microcoleaceae</taxon>
        <taxon>Trichodesmium</taxon>
    </lineage>
</organism>
<dbReference type="Gene3D" id="1.10.287.560">
    <property type="entry name" value="Histidine kinase CheA-like, homodimeric domain"/>
    <property type="match status" value="1"/>
</dbReference>
<dbReference type="RefSeq" id="WP_011613555.1">
    <property type="nucleotide sequence ID" value="NC_008312.1"/>
</dbReference>
<dbReference type="InterPro" id="IPR003594">
    <property type="entry name" value="HATPase_dom"/>
</dbReference>
<dbReference type="SUPFAM" id="SSF50341">
    <property type="entry name" value="CheW-like"/>
    <property type="match status" value="2"/>
</dbReference>
<dbReference type="eggNOG" id="COG0643">
    <property type="taxonomic scope" value="Bacteria"/>
</dbReference>
<dbReference type="HOGENOM" id="CLU_000650_5_2_3"/>
<dbReference type="KEGG" id="ter:Tery_4224"/>
<protein>
    <recommendedName>
        <fullName evidence="2">histidine kinase</fullName>
        <ecNumber evidence="2">2.7.13.3</ecNumber>
    </recommendedName>
</protein>
<dbReference type="EMBL" id="CP000393">
    <property type="protein sequence ID" value="ABG53225.1"/>
    <property type="molecule type" value="Genomic_DNA"/>
</dbReference>
<dbReference type="PROSITE" id="PS50894">
    <property type="entry name" value="HPT"/>
    <property type="match status" value="1"/>
</dbReference>
<dbReference type="Gene3D" id="3.30.565.10">
    <property type="entry name" value="Histidine kinase-like ATPase, C-terminal domain"/>
    <property type="match status" value="1"/>
</dbReference>
<dbReference type="OrthoDB" id="291966at2"/>
<evidence type="ECO:0000259" key="9">
    <source>
        <dbReference type="PROSITE" id="PS50851"/>
    </source>
</evidence>
<dbReference type="PROSITE" id="PS50109">
    <property type="entry name" value="HIS_KIN"/>
    <property type="match status" value="1"/>
</dbReference>
<dbReference type="PROSITE" id="PS50851">
    <property type="entry name" value="CHEW"/>
    <property type="match status" value="2"/>
</dbReference>
<dbReference type="InterPro" id="IPR004105">
    <property type="entry name" value="CheA-like_dim"/>
</dbReference>
<keyword evidence="4" id="KW-0808">Transferase</keyword>
<dbReference type="GO" id="GO:0006935">
    <property type="term" value="P:chemotaxis"/>
    <property type="evidence" value="ECO:0007669"/>
    <property type="project" value="InterPro"/>
</dbReference>